<dbReference type="Proteomes" id="UP000503399">
    <property type="component" value="Chromosome"/>
</dbReference>
<dbReference type="HAMAP" id="MF_00178">
    <property type="entry name" value="Lumazine_synth"/>
    <property type="match status" value="1"/>
</dbReference>
<sequence>MAEYQGLLTARPGQRWAVVVSRFNRRVTDRLLAGALDTLSRHGVRPEAVDVVWVPGSFEIPAAVRRLTERSYAAIITLGAIIRGETPHFDFIAGATTAALAELNRTAPMPVIFGILTTNTVEEAENRADGKMGNKGAEAAAAALEMADLLASLAGA</sequence>
<feature type="binding site" evidence="7">
    <location>
        <begin position="80"/>
        <end position="82"/>
    </location>
    <ligand>
        <name>5-amino-6-(D-ribitylamino)uracil</name>
        <dbReference type="ChEBI" id="CHEBI:15934"/>
    </ligand>
</feature>
<dbReference type="EC" id="2.5.1.78" evidence="3 7"/>
<dbReference type="InterPro" id="IPR002180">
    <property type="entry name" value="LS/RS"/>
</dbReference>
<dbReference type="CDD" id="cd09209">
    <property type="entry name" value="Lumazine_synthase-I"/>
    <property type="match status" value="1"/>
</dbReference>
<feature type="active site" description="Proton donor" evidence="7">
    <location>
        <position position="88"/>
    </location>
</feature>
<protein>
    <recommendedName>
        <fullName evidence="3 7">6,7-dimethyl-8-ribityllumazine synthase</fullName>
        <shortName evidence="7">DMRL synthase</shortName>
        <shortName evidence="7">LS</shortName>
        <shortName evidence="7">Lumazine synthase</shortName>
        <ecNumber evidence="3 7">2.5.1.78</ecNumber>
    </recommendedName>
</protein>
<feature type="binding site" evidence="7">
    <location>
        <position position="113"/>
    </location>
    <ligand>
        <name>5-amino-6-(D-ribitylamino)uracil</name>
        <dbReference type="ChEBI" id="CHEBI:15934"/>
    </ligand>
</feature>
<evidence type="ECO:0000256" key="5">
    <source>
        <dbReference type="ARBA" id="ARBA00022679"/>
    </source>
</evidence>
<dbReference type="Pfam" id="PF00885">
    <property type="entry name" value="DMRL_synthase"/>
    <property type="match status" value="1"/>
</dbReference>
<dbReference type="PANTHER" id="PTHR21058:SF0">
    <property type="entry name" value="6,7-DIMETHYL-8-RIBITYLLUMAZINE SYNTHASE"/>
    <property type="match status" value="1"/>
</dbReference>
<accession>A0A6F8ZJ99</accession>
<dbReference type="GO" id="GO:0005829">
    <property type="term" value="C:cytosol"/>
    <property type="evidence" value="ECO:0007669"/>
    <property type="project" value="TreeGrafter"/>
</dbReference>
<dbReference type="PANTHER" id="PTHR21058">
    <property type="entry name" value="6,7-DIMETHYL-8-RIBITYLLUMAZINE SYNTHASE DMRL SYNTHASE LUMAZINE SYNTHASE"/>
    <property type="match status" value="1"/>
</dbReference>
<proteinExistence type="inferred from homology"/>
<gene>
    <name evidence="7 8" type="primary">ribH</name>
    <name evidence="8" type="ORF">R50_2522</name>
</gene>
<dbReference type="InterPro" id="IPR036467">
    <property type="entry name" value="LS/RS_sf"/>
</dbReference>
<evidence type="ECO:0000256" key="4">
    <source>
        <dbReference type="ARBA" id="ARBA00022619"/>
    </source>
</evidence>
<feature type="binding site" evidence="7">
    <location>
        <position position="23"/>
    </location>
    <ligand>
        <name>5-amino-6-(D-ribitylamino)uracil</name>
        <dbReference type="ChEBI" id="CHEBI:15934"/>
    </ligand>
</feature>
<dbReference type="UniPathway" id="UPA00275">
    <property type="reaction ID" value="UER00404"/>
</dbReference>
<keyword evidence="5 7" id="KW-0808">Transferase</keyword>
<feature type="binding site" evidence="7">
    <location>
        <begin position="57"/>
        <end position="59"/>
    </location>
    <ligand>
        <name>5-amino-6-(D-ribitylamino)uracil</name>
        <dbReference type="ChEBI" id="CHEBI:15934"/>
    </ligand>
</feature>
<evidence type="ECO:0000256" key="6">
    <source>
        <dbReference type="ARBA" id="ARBA00048785"/>
    </source>
</evidence>
<comment type="catalytic activity">
    <reaction evidence="6 7">
        <text>(2S)-2-hydroxy-3-oxobutyl phosphate + 5-amino-6-(D-ribitylamino)uracil = 6,7-dimethyl-8-(1-D-ribityl)lumazine + phosphate + 2 H2O + H(+)</text>
        <dbReference type="Rhea" id="RHEA:26152"/>
        <dbReference type="ChEBI" id="CHEBI:15377"/>
        <dbReference type="ChEBI" id="CHEBI:15378"/>
        <dbReference type="ChEBI" id="CHEBI:15934"/>
        <dbReference type="ChEBI" id="CHEBI:43474"/>
        <dbReference type="ChEBI" id="CHEBI:58201"/>
        <dbReference type="ChEBI" id="CHEBI:58830"/>
        <dbReference type="EC" id="2.5.1.78"/>
    </reaction>
</comment>
<evidence type="ECO:0000313" key="8">
    <source>
        <dbReference type="EMBL" id="CAB1130014.1"/>
    </source>
</evidence>
<dbReference type="GO" id="GO:0009349">
    <property type="term" value="C:riboflavin synthase complex"/>
    <property type="evidence" value="ECO:0007669"/>
    <property type="project" value="UniProtKB-UniRule"/>
</dbReference>
<dbReference type="NCBIfam" id="TIGR00114">
    <property type="entry name" value="lumazine-synth"/>
    <property type="match status" value="1"/>
</dbReference>
<evidence type="ECO:0000256" key="3">
    <source>
        <dbReference type="ARBA" id="ARBA00012664"/>
    </source>
</evidence>
<comment type="pathway">
    <text evidence="1 7">Cofactor biosynthesis; riboflavin biosynthesis; riboflavin from 2-hydroxy-3-oxobutyl phosphate and 5-amino-6-(D-ribitylamino)uracil: step 1/2.</text>
</comment>
<comment type="function">
    <text evidence="7">Catalyzes the formation of 6,7-dimethyl-8-ribityllumazine by condensation of 5-amino-6-(D-ribitylamino)uracil with 3,4-dihydroxy-2-butanone 4-phosphate. This is the penultimate step in the biosynthesis of riboflavin.</text>
</comment>
<name>A0A6F8ZJ99_9FIRM</name>
<feature type="binding site" evidence="7">
    <location>
        <position position="127"/>
    </location>
    <ligand>
        <name>(2S)-2-hydroxy-3-oxobutyl phosphate</name>
        <dbReference type="ChEBI" id="CHEBI:58830"/>
    </ligand>
</feature>
<dbReference type="EMBL" id="LR778114">
    <property type="protein sequence ID" value="CAB1130014.1"/>
    <property type="molecule type" value="Genomic_DNA"/>
</dbReference>
<dbReference type="AlphaFoldDB" id="A0A6F8ZJ99"/>
<organism evidence="8 9">
    <name type="scientific">Candidatus Hydrogenisulfobacillus filiaventi</name>
    <dbReference type="NCBI Taxonomy" id="2707344"/>
    <lineage>
        <taxon>Bacteria</taxon>
        <taxon>Bacillati</taxon>
        <taxon>Bacillota</taxon>
        <taxon>Clostridia</taxon>
        <taxon>Eubacteriales</taxon>
        <taxon>Clostridiales Family XVII. Incertae Sedis</taxon>
        <taxon>Candidatus Hydrogenisulfobacillus</taxon>
    </lineage>
</organism>
<evidence type="ECO:0000256" key="1">
    <source>
        <dbReference type="ARBA" id="ARBA00004917"/>
    </source>
</evidence>
<dbReference type="KEGG" id="hfv:R50_2522"/>
<dbReference type="GO" id="GO:0000906">
    <property type="term" value="F:6,7-dimethyl-8-ribityllumazine synthase activity"/>
    <property type="evidence" value="ECO:0007669"/>
    <property type="project" value="UniProtKB-UniRule"/>
</dbReference>
<dbReference type="SUPFAM" id="SSF52121">
    <property type="entry name" value="Lumazine synthase"/>
    <property type="match status" value="1"/>
</dbReference>
<keyword evidence="4 7" id="KW-0686">Riboflavin biosynthesis</keyword>
<dbReference type="InterPro" id="IPR034964">
    <property type="entry name" value="LS"/>
</dbReference>
<evidence type="ECO:0000313" key="9">
    <source>
        <dbReference type="Proteomes" id="UP000503399"/>
    </source>
</evidence>
<keyword evidence="9" id="KW-1185">Reference proteome</keyword>
<dbReference type="Gene3D" id="3.40.50.960">
    <property type="entry name" value="Lumazine/riboflavin synthase"/>
    <property type="match status" value="1"/>
</dbReference>
<comment type="similarity">
    <text evidence="2 7">Belongs to the DMRL synthase family.</text>
</comment>
<evidence type="ECO:0000256" key="7">
    <source>
        <dbReference type="HAMAP-Rule" id="MF_00178"/>
    </source>
</evidence>
<feature type="binding site" evidence="7">
    <location>
        <begin position="85"/>
        <end position="86"/>
    </location>
    <ligand>
        <name>(2S)-2-hydroxy-3-oxobutyl phosphate</name>
        <dbReference type="ChEBI" id="CHEBI:58830"/>
    </ligand>
</feature>
<reference evidence="8 9" key="1">
    <citation type="submission" date="2020-02" db="EMBL/GenBank/DDBJ databases">
        <authorList>
            <person name="Hogendoorn C."/>
        </authorList>
    </citation>
    <scope>NUCLEOTIDE SEQUENCE [LARGE SCALE GENOMIC DNA]</scope>
    <source>
        <strain evidence="8">R501</strain>
    </source>
</reference>
<evidence type="ECO:0000256" key="2">
    <source>
        <dbReference type="ARBA" id="ARBA00007424"/>
    </source>
</evidence>
<dbReference type="GO" id="GO:0009231">
    <property type="term" value="P:riboflavin biosynthetic process"/>
    <property type="evidence" value="ECO:0007669"/>
    <property type="project" value="UniProtKB-UniRule"/>
</dbReference>